<dbReference type="InterPro" id="IPR002509">
    <property type="entry name" value="NODB_dom"/>
</dbReference>
<dbReference type="PROSITE" id="PS51677">
    <property type="entry name" value="NODB"/>
    <property type="match status" value="1"/>
</dbReference>
<dbReference type="InterPro" id="IPR011330">
    <property type="entry name" value="Glyco_hydro/deAcase_b/a-brl"/>
</dbReference>
<dbReference type="PANTHER" id="PTHR47561:SF1">
    <property type="entry name" value="POLYSACCHARIDE DEACETYLASE FAMILY PROTEIN (AFU_ORTHOLOGUE AFUA_6G05030)"/>
    <property type="match status" value="1"/>
</dbReference>
<evidence type="ECO:0000313" key="2">
    <source>
        <dbReference type="EMBL" id="RQG96188.1"/>
    </source>
</evidence>
<accession>A0A3N6LZ92</accession>
<dbReference type="Proteomes" id="UP000281431">
    <property type="component" value="Unassembled WGS sequence"/>
</dbReference>
<dbReference type="EMBL" id="REFZ01000027">
    <property type="protein sequence ID" value="RQG96188.1"/>
    <property type="molecule type" value="Genomic_DNA"/>
</dbReference>
<proteinExistence type="predicted"/>
<dbReference type="Pfam" id="PF11959">
    <property type="entry name" value="DUF3473"/>
    <property type="match status" value="1"/>
</dbReference>
<reference evidence="2 3" key="1">
    <citation type="submission" date="2018-10" db="EMBL/GenBank/DDBJ databases">
        <title>Natrarchaeobius chitinivorans gen. nov., sp. nov., and Natrarchaeobius haloalkaliphilus sp. nov., alkaliphilic, chitin-utilizing haloarchaea from hypersaline alkaline lakes.</title>
        <authorList>
            <person name="Sorokin D.Y."/>
            <person name="Elcheninov A.G."/>
            <person name="Kostrikina N.A."/>
            <person name="Bale N.J."/>
            <person name="Sinninghe Damste J.S."/>
            <person name="Khijniak T.V."/>
            <person name="Kublanov I.V."/>
            <person name="Toshchakov S.V."/>
        </authorList>
    </citation>
    <scope>NUCLEOTIDE SEQUENCE [LARGE SCALE GENOMIC DNA]</scope>
    <source>
        <strain evidence="2 3">AArcht7</strain>
    </source>
</reference>
<organism evidence="2 3">
    <name type="scientific">Natrarchaeobius chitinivorans</name>
    <dbReference type="NCBI Taxonomy" id="1679083"/>
    <lineage>
        <taxon>Archaea</taxon>
        <taxon>Methanobacteriati</taxon>
        <taxon>Methanobacteriota</taxon>
        <taxon>Stenosarchaea group</taxon>
        <taxon>Halobacteria</taxon>
        <taxon>Halobacteriales</taxon>
        <taxon>Natrialbaceae</taxon>
        <taxon>Natrarchaeobius</taxon>
    </lineage>
</organism>
<dbReference type="GO" id="GO:0005975">
    <property type="term" value="P:carbohydrate metabolic process"/>
    <property type="evidence" value="ECO:0007669"/>
    <property type="project" value="InterPro"/>
</dbReference>
<keyword evidence="3" id="KW-1185">Reference proteome</keyword>
<gene>
    <name evidence="2" type="ORF">EA472_20835</name>
</gene>
<dbReference type="InterPro" id="IPR022560">
    <property type="entry name" value="DUF3473"/>
</dbReference>
<dbReference type="CDD" id="cd10941">
    <property type="entry name" value="CE4_PuuE_HpPgdA_like_2"/>
    <property type="match status" value="1"/>
</dbReference>
<name>A0A3N6LZ92_NATCH</name>
<dbReference type="PANTHER" id="PTHR47561">
    <property type="entry name" value="POLYSACCHARIDE DEACETYLASE FAMILY PROTEIN (AFU_ORTHOLOGUE AFUA_6G05030)"/>
    <property type="match status" value="1"/>
</dbReference>
<comment type="caution">
    <text evidence="2">The sequence shown here is derived from an EMBL/GenBank/DDBJ whole genome shotgun (WGS) entry which is preliminary data.</text>
</comment>
<dbReference type="GO" id="GO:0016810">
    <property type="term" value="F:hydrolase activity, acting on carbon-nitrogen (but not peptide) bonds"/>
    <property type="evidence" value="ECO:0007669"/>
    <property type="project" value="InterPro"/>
</dbReference>
<dbReference type="InterPro" id="IPR045235">
    <property type="entry name" value="PuuE_HpPgdA-like"/>
</dbReference>
<evidence type="ECO:0000259" key="1">
    <source>
        <dbReference type="PROSITE" id="PS51677"/>
    </source>
</evidence>
<evidence type="ECO:0000313" key="3">
    <source>
        <dbReference type="Proteomes" id="UP000281431"/>
    </source>
</evidence>
<feature type="domain" description="NodB homology" evidence="1">
    <location>
        <begin position="32"/>
        <end position="306"/>
    </location>
</feature>
<dbReference type="Gene3D" id="3.20.20.370">
    <property type="entry name" value="Glycoside hydrolase/deacetylase"/>
    <property type="match status" value="1"/>
</dbReference>
<sequence>MPEGESALAVSVDVEDWYHVPAVTGSSFSAYEDVHEFFDDWDDEYDYLTEPTHRTLELLDDLEITATFFVVADVVDNYPGLVEAIADRGHEIGCHGLHHECTIDPDTKEPRFTKAEYSERLRTAKTKLEDASGQRVTGYRAPGAYIGGWVLDVLEDVGFEYDSSVARNSLYNKTDQELSAVETTPYTPRQGSLNPGGDRDLVELPWPYYDVKVGKIPAAGGPLIRIFGRHVVQAGVSQSLRRGDSVFYFHPVDIARETFPKVGNTRRRPAYWLFKGAQAERRIRTLLDRVDVPLVPCGALGSINTC</sequence>
<dbReference type="AlphaFoldDB" id="A0A3N6LZ92"/>
<dbReference type="Pfam" id="PF01522">
    <property type="entry name" value="Polysacc_deac_1"/>
    <property type="match status" value="1"/>
</dbReference>
<protein>
    <submittedName>
        <fullName evidence="2">DUF3473 domain-containing protein</fullName>
    </submittedName>
</protein>
<dbReference type="SUPFAM" id="SSF88713">
    <property type="entry name" value="Glycoside hydrolase/deacetylase"/>
    <property type="match status" value="1"/>
</dbReference>